<dbReference type="Proteomes" id="UP000583929">
    <property type="component" value="Unassembled WGS sequence"/>
</dbReference>
<sequence>MNLFEDISDKIDKVAMEYANSDLLVSDHLVQQTPTMSNVENQPPLYSNLVGEGARRSKNETTVQQLA</sequence>
<feature type="compositionally biased region" description="Polar residues" evidence="1">
    <location>
        <begin position="34"/>
        <end position="45"/>
    </location>
</feature>
<feature type="region of interest" description="Disordered" evidence="1">
    <location>
        <begin position="34"/>
        <end position="67"/>
    </location>
</feature>
<dbReference type="EMBL" id="JAATIQ010000012">
    <property type="protein sequence ID" value="KAF4401642.1"/>
    <property type="molecule type" value="Genomic_DNA"/>
</dbReference>
<evidence type="ECO:0000313" key="3">
    <source>
        <dbReference type="Proteomes" id="UP000583929"/>
    </source>
</evidence>
<keyword evidence="3" id="KW-1185">Reference proteome</keyword>
<evidence type="ECO:0000313" key="2">
    <source>
        <dbReference type="EMBL" id="KAF4401642.1"/>
    </source>
</evidence>
<protein>
    <submittedName>
        <fullName evidence="2">Uncharacterized protein</fullName>
    </submittedName>
</protein>
<proteinExistence type="predicted"/>
<dbReference type="AlphaFoldDB" id="A0A7J6I247"/>
<comment type="caution">
    <text evidence="2">The sequence shown here is derived from an EMBL/GenBank/DDBJ whole genome shotgun (WGS) entry which is preliminary data.</text>
</comment>
<evidence type="ECO:0000256" key="1">
    <source>
        <dbReference type="SAM" id="MobiDB-lite"/>
    </source>
</evidence>
<reference evidence="2 3" key="1">
    <citation type="journal article" date="2020" name="bioRxiv">
        <title>Sequence and annotation of 42 cannabis genomes reveals extensive copy number variation in cannabinoid synthesis and pathogen resistance genes.</title>
        <authorList>
            <person name="Mckernan K.J."/>
            <person name="Helbert Y."/>
            <person name="Kane L.T."/>
            <person name="Ebling H."/>
            <person name="Zhang L."/>
            <person name="Liu B."/>
            <person name="Eaton Z."/>
            <person name="Mclaughlin S."/>
            <person name="Kingan S."/>
            <person name="Baybayan P."/>
            <person name="Concepcion G."/>
            <person name="Jordan M."/>
            <person name="Riva A."/>
            <person name="Barbazuk W."/>
            <person name="Harkins T."/>
        </authorList>
    </citation>
    <scope>NUCLEOTIDE SEQUENCE [LARGE SCALE GENOMIC DNA]</scope>
    <source>
        <strain evidence="3">cv. Jamaican Lion 4</strain>
        <tissue evidence="2">Leaf</tissue>
    </source>
</reference>
<gene>
    <name evidence="2" type="ORF">G4B88_001836</name>
</gene>
<name>A0A7J6I247_CANSA</name>
<accession>A0A7J6I247</accession>
<organism evidence="2 3">
    <name type="scientific">Cannabis sativa</name>
    <name type="common">Hemp</name>
    <name type="synonym">Marijuana</name>
    <dbReference type="NCBI Taxonomy" id="3483"/>
    <lineage>
        <taxon>Eukaryota</taxon>
        <taxon>Viridiplantae</taxon>
        <taxon>Streptophyta</taxon>
        <taxon>Embryophyta</taxon>
        <taxon>Tracheophyta</taxon>
        <taxon>Spermatophyta</taxon>
        <taxon>Magnoliopsida</taxon>
        <taxon>eudicotyledons</taxon>
        <taxon>Gunneridae</taxon>
        <taxon>Pentapetalae</taxon>
        <taxon>rosids</taxon>
        <taxon>fabids</taxon>
        <taxon>Rosales</taxon>
        <taxon>Cannabaceae</taxon>
        <taxon>Cannabis</taxon>
    </lineage>
</organism>